<evidence type="ECO:0000313" key="9">
    <source>
        <dbReference type="Proteomes" id="UP000591131"/>
    </source>
</evidence>
<dbReference type="PANTHER" id="PTHR32322">
    <property type="entry name" value="INNER MEMBRANE TRANSPORTER"/>
    <property type="match status" value="1"/>
</dbReference>
<feature type="transmembrane region" description="Helical" evidence="6">
    <location>
        <begin position="319"/>
        <end position="342"/>
    </location>
</feature>
<dbReference type="OrthoDB" id="1728340at2759"/>
<feature type="compositionally biased region" description="Basic and acidic residues" evidence="5">
    <location>
        <begin position="383"/>
        <end position="393"/>
    </location>
</feature>
<name>A0A7J6LHJ4_PERCH</name>
<dbReference type="Pfam" id="PF00892">
    <property type="entry name" value="EamA"/>
    <property type="match status" value="1"/>
</dbReference>
<evidence type="ECO:0000313" key="8">
    <source>
        <dbReference type="EMBL" id="KAF4658767.1"/>
    </source>
</evidence>
<keyword evidence="2 6" id="KW-0812">Transmembrane</keyword>
<evidence type="ECO:0000256" key="4">
    <source>
        <dbReference type="ARBA" id="ARBA00023136"/>
    </source>
</evidence>
<dbReference type="Proteomes" id="UP000591131">
    <property type="component" value="Unassembled WGS sequence"/>
</dbReference>
<protein>
    <recommendedName>
        <fullName evidence="7">EamA domain-containing protein</fullName>
    </recommendedName>
</protein>
<dbReference type="PANTHER" id="PTHR32322:SF2">
    <property type="entry name" value="EAMA DOMAIN-CONTAINING PROTEIN"/>
    <property type="match status" value="1"/>
</dbReference>
<evidence type="ECO:0000256" key="5">
    <source>
        <dbReference type="SAM" id="MobiDB-lite"/>
    </source>
</evidence>
<comment type="caution">
    <text evidence="8">The sequence shown here is derived from an EMBL/GenBank/DDBJ whole genome shotgun (WGS) entry which is preliminary data.</text>
</comment>
<sequence length="436" mass="47570">MSSTTAAGASGGLALPGDGPRVRLLTPIVEDQKPKSPTFYEHQPIVIGPSSGELFRAHMMMLLSQALFAGNYVCFKSFSKASEDVFGKTSATIFSMMRGTRDRMKTSGPPYYTLYVGYSVLLRDLFDPDRHYEGVLRLKKTNVKPVLIQGLAGAARQNIVPYGLMFTGAASAGVVQPFVPVCTCMLAVAFGLEKGNKIKYLSMLIGCVGVFIAAKGYDFAGVDLGFLILLGVPVTKAIQVTGQKVALSTMRPMAVQFYQIICLCAFTTPFTLSILGWDMPRAWHLISVLGVHGWGAVLYSVFFIILISWRIQLAAVKQLGPIAVGLYQVTQPVFCFIFAYFLLGEPIFPHQVLGGILVCIGLGIFVYGQYLAALKKEREAEQARARETERVPDRSPQPTAEGDDAMEAGRAQDNVRPRRKHSRSVGLHFASSVSDM</sequence>
<proteinExistence type="predicted"/>
<dbReference type="SUPFAM" id="SSF103481">
    <property type="entry name" value="Multidrug resistance efflux transporter EmrE"/>
    <property type="match status" value="2"/>
</dbReference>
<dbReference type="InterPro" id="IPR000620">
    <property type="entry name" value="EamA_dom"/>
</dbReference>
<evidence type="ECO:0000256" key="6">
    <source>
        <dbReference type="SAM" id="Phobius"/>
    </source>
</evidence>
<organism evidence="8 9">
    <name type="scientific">Perkinsus chesapeaki</name>
    <name type="common">Clam parasite</name>
    <name type="synonym">Perkinsus andrewsi</name>
    <dbReference type="NCBI Taxonomy" id="330153"/>
    <lineage>
        <taxon>Eukaryota</taxon>
        <taxon>Sar</taxon>
        <taxon>Alveolata</taxon>
        <taxon>Perkinsozoa</taxon>
        <taxon>Perkinsea</taxon>
        <taxon>Perkinsida</taxon>
        <taxon>Perkinsidae</taxon>
        <taxon>Perkinsus</taxon>
    </lineage>
</organism>
<keyword evidence="3 6" id="KW-1133">Transmembrane helix</keyword>
<dbReference type="InterPro" id="IPR050638">
    <property type="entry name" value="AA-Vitamin_Transporters"/>
</dbReference>
<keyword evidence="9" id="KW-1185">Reference proteome</keyword>
<reference evidence="8 9" key="1">
    <citation type="submission" date="2020-04" db="EMBL/GenBank/DDBJ databases">
        <title>Perkinsus chesapeaki whole genome sequence.</title>
        <authorList>
            <person name="Bogema D.R."/>
        </authorList>
    </citation>
    <scope>NUCLEOTIDE SEQUENCE [LARGE SCALE GENOMIC DNA]</scope>
    <source>
        <strain evidence="8">ATCC PRA-425</strain>
    </source>
</reference>
<feature type="transmembrane region" description="Helical" evidence="6">
    <location>
        <begin position="162"/>
        <end position="188"/>
    </location>
</feature>
<gene>
    <name evidence="8" type="ORF">FOL47_007859</name>
</gene>
<feature type="transmembrane region" description="Helical" evidence="6">
    <location>
        <begin position="254"/>
        <end position="277"/>
    </location>
</feature>
<accession>A0A7J6LHJ4</accession>
<dbReference type="EMBL" id="JAAPAO010000480">
    <property type="protein sequence ID" value="KAF4658767.1"/>
    <property type="molecule type" value="Genomic_DNA"/>
</dbReference>
<feature type="transmembrane region" description="Helical" evidence="6">
    <location>
        <begin position="283"/>
        <end position="307"/>
    </location>
</feature>
<keyword evidence="4 6" id="KW-0472">Membrane</keyword>
<feature type="domain" description="EamA" evidence="7">
    <location>
        <begin position="225"/>
        <end position="365"/>
    </location>
</feature>
<evidence type="ECO:0000256" key="3">
    <source>
        <dbReference type="ARBA" id="ARBA00022989"/>
    </source>
</evidence>
<dbReference type="AlphaFoldDB" id="A0A7J6LHJ4"/>
<evidence type="ECO:0000256" key="2">
    <source>
        <dbReference type="ARBA" id="ARBA00022692"/>
    </source>
</evidence>
<feature type="transmembrane region" description="Helical" evidence="6">
    <location>
        <begin position="348"/>
        <end position="368"/>
    </location>
</feature>
<evidence type="ECO:0000259" key="7">
    <source>
        <dbReference type="Pfam" id="PF00892"/>
    </source>
</evidence>
<dbReference type="InterPro" id="IPR037185">
    <property type="entry name" value="EmrE-like"/>
</dbReference>
<comment type="subcellular location">
    <subcellularLocation>
        <location evidence="1">Membrane</location>
        <topology evidence="1">Multi-pass membrane protein</topology>
    </subcellularLocation>
</comment>
<dbReference type="GO" id="GO:0016020">
    <property type="term" value="C:membrane"/>
    <property type="evidence" value="ECO:0007669"/>
    <property type="project" value="UniProtKB-SubCell"/>
</dbReference>
<feature type="region of interest" description="Disordered" evidence="5">
    <location>
        <begin position="383"/>
        <end position="436"/>
    </location>
</feature>
<evidence type="ECO:0000256" key="1">
    <source>
        <dbReference type="ARBA" id="ARBA00004141"/>
    </source>
</evidence>